<protein>
    <submittedName>
        <fullName evidence="1">Uncharacterized protein</fullName>
    </submittedName>
</protein>
<organism evidence="1">
    <name type="scientific">Solanum lycopersicum</name>
    <name type="common">Tomato</name>
    <name type="synonym">Lycopersicon esculentum</name>
    <dbReference type="NCBI Taxonomy" id="4081"/>
    <lineage>
        <taxon>Eukaryota</taxon>
        <taxon>Viridiplantae</taxon>
        <taxon>Streptophyta</taxon>
        <taxon>Embryophyta</taxon>
        <taxon>Tracheophyta</taxon>
        <taxon>Spermatophyta</taxon>
        <taxon>Magnoliopsida</taxon>
        <taxon>eudicotyledons</taxon>
        <taxon>Gunneridae</taxon>
        <taxon>Pentapetalae</taxon>
        <taxon>asterids</taxon>
        <taxon>lamiids</taxon>
        <taxon>Solanales</taxon>
        <taxon>Solanaceae</taxon>
        <taxon>Solanoideae</taxon>
        <taxon>Solaneae</taxon>
        <taxon>Solanum</taxon>
        <taxon>Solanum subgen. Lycopersicon</taxon>
    </lineage>
</organism>
<dbReference type="Proteomes" id="UP000004994">
    <property type="component" value="Chromosome 4"/>
</dbReference>
<sequence length="82" mass="9376">MFRLVACQNLLQQTKDDILKKKEPNNRNGGCFLKVEYVQDESLGTIFNVDKSTSEESTSYSFATPENLDILDGPLSNRYFSY</sequence>
<name>A0A3Q7H3J3_SOLLC</name>
<dbReference type="Gramene" id="Solyc04g081690.2.1">
    <property type="protein sequence ID" value="Solyc04g081690.2.1"/>
    <property type="gene ID" value="Solyc04g081690.2"/>
</dbReference>
<accession>A0A3Q7H3J3</accession>
<proteinExistence type="predicted"/>
<dbReference type="AlphaFoldDB" id="A0A3Q7H3J3"/>
<reference evidence="1" key="1">
    <citation type="journal article" date="2012" name="Nature">
        <title>The tomato genome sequence provides insights into fleshy fruit evolution.</title>
        <authorList>
            <consortium name="Tomato Genome Consortium"/>
        </authorList>
    </citation>
    <scope>NUCLEOTIDE SEQUENCE [LARGE SCALE GENOMIC DNA]</scope>
    <source>
        <strain evidence="1">cv. Heinz 1706</strain>
    </source>
</reference>
<dbReference type="EnsemblPlants" id="Solyc04g081690.2.1">
    <property type="protein sequence ID" value="Solyc04g081690.2.1"/>
    <property type="gene ID" value="Solyc04g081690.2"/>
</dbReference>
<dbReference type="PaxDb" id="4081-Solyc04g081690.1.1"/>
<keyword evidence="2" id="KW-1185">Reference proteome</keyword>
<evidence type="ECO:0000313" key="2">
    <source>
        <dbReference type="Proteomes" id="UP000004994"/>
    </source>
</evidence>
<reference evidence="1" key="2">
    <citation type="submission" date="2019-01" db="UniProtKB">
        <authorList>
            <consortium name="EnsemblPlants"/>
        </authorList>
    </citation>
    <scope>IDENTIFICATION</scope>
    <source>
        <strain evidence="1">cv. Heinz 1706</strain>
    </source>
</reference>
<evidence type="ECO:0000313" key="1">
    <source>
        <dbReference type="EnsemblPlants" id="Solyc04g081690.2.1"/>
    </source>
</evidence>
<dbReference type="InParanoid" id="A0A3Q7H3J3"/>